<evidence type="ECO:0000313" key="2">
    <source>
        <dbReference type="Proteomes" id="UP001307760"/>
    </source>
</evidence>
<dbReference type="EMBL" id="JAZBJP010000002">
    <property type="protein sequence ID" value="MEE4419546.1"/>
    <property type="molecule type" value="Genomic_DNA"/>
</dbReference>
<organism evidence="1 2">
    <name type="scientific">Streptomyces bugieae</name>
    <dbReference type="NCBI Taxonomy" id="3098223"/>
    <lineage>
        <taxon>Bacteria</taxon>
        <taxon>Bacillati</taxon>
        <taxon>Actinomycetota</taxon>
        <taxon>Actinomycetes</taxon>
        <taxon>Kitasatosporales</taxon>
        <taxon>Streptomycetaceae</taxon>
        <taxon>Streptomyces</taxon>
    </lineage>
</organism>
<evidence type="ECO:0000313" key="1">
    <source>
        <dbReference type="EMBL" id="MEE4419546.1"/>
    </source>
</evidence>
<comment type="caution">
    <text evidence="1">The sequence shown here is derived from an EMBL/GenBank/DDBJ whole genome shotgun (WGS) entry which is preliminary data.</text>
</comment>
<protein>
    <submittedName>
        <fullName evidence="1">Uncharacterized protein</fullName>
    </submittedName>
</protein>
<dbReference type="Proteomes" id="UP001307760">
    <property type="component" value="Unassembled WGS sequence"/>
</dbReference>
<sequence length="71" mass="7812">MAAVTTDTSDEALAAQARDAIAQYEVDIANIHRSIASMVGSGQRDKATEIFTLERIAAERQQRIDRLHSLI</sequence>
<proteinExistence type="predicted"/>
<dbReference type="RefSeq" id="WP_330821216.1">
    <property type="nucleotide sequence ID" value="NZ_JAZBJP010000002.1"/>
</dbReference>
<gene>
    <name evidence="1" type="ORF">V2J85_09295</name>
</gene>
<accession>A0ABU7NKY4</accession>
<reference evidence="1 2" key="1">
    <citation type="submission" date="2023-12" db="EMBL/GenBank/DDBJ databases">
        <title>30 novel species of actinomycetes from the DSMZ collection.</title>
        <authorList>
            <person name="Nouioui I."/>
        </authorList>
    </citation>
    <scope>NUCLEOTIDE SEQUENCE [LARGE SCALE GENOMIC DNA]</scope>
    <source>
        <strain evidence="1 2">DSM 41528</strain>
    </source>
</reference>
<name>A0ABU7NKY4_9ACTN</name>
<keyword evidence="2" id="KW-1185">Reference proteome</keyword>